<dbReference type="PRINTS" id="PR00625">
    <property type="entry name" value="JDOMAIN"/>
</dbReference>
<sequence>MVADTKLYDALGVSPDASDSEIKKAYRKLALQHHPDKQASGSGDATRFQEIQHAWEVLSDPNARADYDAFGEKGAGGGPGGPGGFDEADMFEDFFAEMFGGGGGGFGRGPPPGGAGAGGRPRQKRKTQTPPSEVELPVTLEELYTGCAKHLSVERTRTCGTCSGSGAKPGRQAKACVKCNGQGQTFAMKQMGPYIQRVPMRCNGCEGRGLKVRDQDVCKKCKGARTIKEKKRVDFHLERGLHFGEKIVISGEGDESPDSSAPGDLHIVVRPLPHPTFTLLPPNRPDRPADLSTTLSLTLSESLLGFSRLILIHLDGRGLRVTQPAPGQRGWRVLKSGDEVVVPGEGMWRKGNQGDLLVKIEVAMPDEQWAMGLAEKGSVDVLRGLLPPRRPDLERMAVGEGKETDEVELAEKQERPEEEEQWYHGTGRPYDEDAEGQPGCQQQ</sequence>
<dbReference type="PROSITE" id="PS51188">
    <property type="entry name" value="ZF_CR"/>
    <property type="match status" value="1"/>
</dbReference>
<feature type="compositionally biased region" description="Gly residues" evidence="6">
    <location>
        <begin position="73"/>
        <end position="84"/>
    </location>
</feature>
<feature type="region of interest" description="Disordered" evidence="6">
    <location>
        <begin position="392"/>
        <end position="443"/>
    </location>
</feature>
<dbReference type="SMART" id="SM00271">
    <property type="entry name" value="DnaJ"/>
    <property type="match status" value="1"/>
</dbReference>
<dbReference type="InterPro" id="IPR001623">
    <property type="entry name" value="DnaJ_domain"/>
</dbReference>
<dbReference type="GO" id="GO:0030544">
    <property type="term" value="F:Hsp70 protein binding"/>
    <property type="evidence" value="ECO:0007669"/>
    <property type="project" value="InterPro"/>
</dbReference>
<keyword evidence="4 5" id="KW-0862">Zinc</keyword>
<dbReference type="GO" id="GO:0008270">
    <property type="term" value="F:zinc ion binding"/>
    <property type="evidence" value="ECO:0007669"/>
    <property type="project" value="UniProtKB-KW"/>
</dbReference>
<feature type="zinc finger region" description="CR-type" evidence="5">
    <location>
        <begin position="146"/>
        <end position="230"/>
    </location>
</feature>
<organism evidence="9 10">
    <name type="scientific">Rhodotorula paludigena</name>
    <dbReference type="NCBI Taxonomy" id="86838"/>
    <lineage>
        <taxon>Eukaryota</taxon>
        <taxon>Fungi</taxon>
        <taxon>Dikarya</taxon>
        <taxon>Basidiomycota</taxon>
        <taxon>Pucciniomycotina</taxon>
        <taxon>Microbotryomycetes</taxon>
        <taxon>Sporidiobolales</taxon>
        <taxon>Sporidiobolaceae</taxon>
        <taxon>Rhodotorula</taxon>
    </lineage>
</organism>
<dbReference type="PANTHER" id="PTHR43888">
    <property type="entry name" value="DNAJ-LIKE-2, ISOFORM A-RELATED"/>
    <property type="match status" value="1"/>
</dbReference>
<dbReference type="InterPro" id="IPR002939">
    <property type="entry name" value="DnaJ_C"/>
</dbReference>
<dbReference type="EMBL" id="BQKY01000017">
    <property type="protein sequence ID" value="GJN94447.1"/>
    <property type="molecule type" value="Genomic_DNA"/>
</dbReference>
<evidence type="ECO:0008006" key="11">
    <source>
        <dbReference type="Google" id="ProtNLM"/>
    </source>
</evidence>
<dbReference type="SUPFAM" id="SSF57938">
    <property type="entry name" value="DnaJ/Hsp40 cysteine-rich domain"/>
    <property type="match status" value="1"/>
</dbReference>
<evidence type="ECO:0000256" key="2">
    <source>
        <dbReference type="ARBA" id="ARBA00022737"/>
    </source>
</evidence>
<keyword evidence="10" id="KW-1185">Reference proteome</keyword>
<dbReference type="SUPFAM" id="SSF49493">
    <property type="entry name" value="HSP40/DnaJ peptide-binding domain"/>
    <property type="match status" value="2"/>
</dbReference>
<reference evidence="9 10" key="1">
    <citation type="submission" date="2021-12" db="EMBL/GenBank/DDBJ databases">
        <title>High titer production of polyol ester of fatty acids by Rhodotorula paludigena BS15 towards product separation-free biomass refinery.</title>
        <authorList>
            <person name="Mano J."/>
            <person name="Ono H."/>
            <person name="Tanaka T."/>
            <person name="Naito K."/>
            <person name="Sushida H."/>
            <person name="Ike M."/>
            <person name="Tokuyasu K."/>
            <person name="Kitaoka M."/>
        </authorList>
    </citation>
    <scope>NUCLEOTIDE SEQUENCE [LARGE SCALE GENOMIC DNA]</scope>
    <source>
        <strain evidence="9 10">BS15</strain>
    </source>
</reference>
<dbReference type="FunFam" id="2.10.230.10:FF:000001">
    <property type="entry name" value="DnaJ subfamily A member 2"/>
    <property type="match status" value="1"/>
</dbReference>
<dbReference type="SUPFAM" id="SSF46565">
    <property type="entry name" value="Chaperone J-domain"/>
    <property type="match status" value="1"/>
</dbReference>
<accession>A0AAV5GZN6</accession>
<feature type="compositionally biased region" description="Gly residues" evidence="6">
    <location>
        <begin position="101"/>
        <end position="119"/>
    </location>
</feature>
<dbReference type="InterPro" id="IPR008971">
    <property type="entry name" value="HSP40/DnaJ_pept-bd"/>
</dbReference>
<dbReference type="InterPro" id="IPR044713">
    <property type="entry name" value="DNJA1/2-like"/>
</dbReference>
<comment type="caution">
    <text evidence="9">The sequence shown here is derived from an EMBL/GenBank/DDBJ whole genome shotgun (WGS) entry which is preliminary data.</text>
</comment>
<evidence type="ECO:0000259" key="8">
    <source>
        <dbReference type="PROSITE" id="PS51188"/>
    </source>
</evidence>
<dbReference type="InterPro" id="IPR036869">
    <property type="entry name" value="J_dom_sf"/>
</dbReference>
<feature type="domain" description="J" evidence="7">
    <location>
        <begin position="6"/>
        <end position="71"/>
    </location>
</feature>
<evidence type="ECO:0000256" key="6">
    <source>
        <dbReference type="SAM" id="MobiDB-lite"/>
    </source>
</evidence>
<dbReference type="PROSITE" id="PS00636">
    <property type="entry name" value="DNAJ_1"/>
    <property type="match status" value="1"/>
</dbReference>
<dbReference type="Proteomes" id="UP001342314">
    <property type="component" value="Unassembled WGS sequence"/>
</dbReference>
<dbReference type="InterPro" id="IPR001305">
    <property type="entry name" value="HSP_DnaJ_Cys-rich_dom"/>
</dbReference>
<dbReference type="InterPro" id="IPR018253">
    <property type="entry name" value="DnaJ_domain_CS"/>
</dbReference>
<feature type="compositionally biased region" description="Basic and acidic residues" evidence="6">
    <location>
        <begin position="392"/>
        <end position="415"/>
    </location>
</feature>
<dbReference type="CDD" id="cd06257">
    <property type="entry name" value="DnaJ"/>
    <property type="match status" value="1"/>
</dbReference>
<dbReference type="Gene3D" id="2.10.230.10">
    <property type="entry name" value="Heat shock protein DnaJ, cysteine-rich domain"/>
    <property type="match status" value="1"/>
</dbReference>
<dbReference type="GO" id="GO:0051082">
    <property type="term" value="F:unfolded protein binding"/>
    <property type="evidence" value="ECO:0007669"/>
    <property type="project" value="InterPro"/>
</dbReference>
<keyword evidence="3 5" id="KW-0863">Zinc-finger</keyword>
<keyword evidence="1 5" id="KW-0479">Metal-binding</keyword>
<evidence type="ECO:0000313" key="9">
    <source>
        <dbReference type="EMBL" id="GJN94447.1"/>
    </source>
</evidence>
<name>A0AAV5GZN6_9BASI</name>
<proteinExistence type="predicted"/>
<dbReference type="AlphaFoldDB" id="A0AAV5GZN6"/>
<dbReference type="Gene3D" id="1.10.287.110">
    <property type="entry name" value="DnaJ domain"/>
    <property type="match status" value="1"/>
</dbReference>
<dbReference type="Pfam" id="PF00684">
    <property type="entry name" value="DnaJ_CXXCXGXG"/>
    <property type="match status" value="1"/>
</dbReference>
<dbReference type="Gene3D" id="2.60.260.20">
    <property type="entry name" value="Urease metallochaperone UreE, N-terminal domain"/>
    <property type="match status" value="2"/>
</dbReference>
<gene>
    <name evidence="9" type="ORF">Rhopal_007527-T1</name>
</gene>
<feature type="domain" description="CR-type" evidence="8">
    <location>
        <begin position="146"/>
        <end position="230"/>
    </location>
</feature>
<protein>
    <recommendedName>
        <fullName evidence="11">DnaJ-domain-containing protein</fullName>
    </recommendedName>
</protein>
<dbReference type="CDD" id="cd10719">
    <property type="entry name" value="DnaJ_zf"/>
    <property type="match status" value="1"/>
</dbReference>
<evidence type="ECO:0000256" key="5">
    <source>
        <dbReference type="PROSITE-ProRule" id="PRU00546"/>
    </source>
</evidence>
<dbReference type="Pfam" id="PF01556">
    <property type="entry name" value="DnaJ_C"/>
    <property type="match status" value="1"/>
</dbReference>
<evidence type="ECO:0000256" key="3">
    <source>
        <dbReference type="ARBA" id="ARBA00022771"/>
    </source>
</evidence>
<dbReference type="InterPro" id="IPR036410">
    <property type="entry name" value="HSP_DnaJ_Cys-rich_dom_sf"/>
</dbReference>
<feature type="region of interest" description="Disordered" evidence="6">
    <location>
        <begin position="66"/>
        <end position="87"/>
    </location>
</feature>
<dbReference type="Pfam" id="PF00226">
    <property type="entry name" value="DnaJ"/>
    <property type="match status" value="1"/>
</dbReference>
<evidence type="ECO:0000256" key="1">
    <source>
        <dbReference type="ARBA" id="ARBA00022723"/>
    </source>
</evidence>
<dbReference type="GO" id="GO:0006457">
    <property type="term" value="P:protein folding"/>
    <property type="evidence" value="ECO:0007669"/>
    <property type="project" value="InterPro"/>
</dbReference>
<evidence type="ECO:0000256" key="4">
    <source>
        <dbReference type="ARBA" id="ARBA00022833"/>
    </source>
</evidence>
<feature type="region of interest" description="Disordered" evidence="6">
    <location>
        <begin position="101"/>
        <end position="133"/>
    </location>
</feature>
<dbReference type="PROSITE" id="PS50076">
    <property type="entry name" value="DNAJ_2"/>
    <property type="match status" value="1"/>
</dbReference>
<keyword evidence="2" id="KW-0677">Repeat</keyword>
<evidence type="ECO:0000259" key="7">
    <source>
        <dbReference type="PROSITE" id="PS50076"/>
    </source>
</evidence>
<evidence type="ECO:0000313" key="10">
    <source>
        <dbReference type="Proteomes" id="UP001342314"/>
    </source>
</evidence>